<evidence type="ECO:0000259" key="4">
    <source>
        <dbReference type="PROSITE" id="PS50106"/>
    </source>
</evidence>
<gene>
    <name evidence="5" type="ORF">P7K49_034382</name>
</gene>
<dbReference type="PANTHER" id="PTHR23348:SF42">
    <property type="entry name" value="PERIAXIN"/>
    <property type="match status" value="1"/>
</dbReference>
<proteinExistence type="predicted"/>
<feature type="compositionally biased region" description="Basic and acidic residues" evidence="3">
    <location>
        <begin position="1471"/>
        <end position="1482"/>
    </location>
</feature>
<comment type="subcellular location">
    <subcellularLocation>
        <location evidence="1">Nucleus</location>
    </subcellularLocation>
</comment>
<dbReference type="SMART" id="SM00228">
    <property type="entry name" value="PDZ"/>
    <property type="match status" value="1"/>
</dbReference>
<comment type="caution">
    <text evidence="5">The sequence shown here is derived from an EMBL/GenBank/DDBJ whole genome shotgun (WGS) entry which is preliminary data.</text>
</comment>
<dbReference type="InterPro" id="IPR036034">
    <property type="entry name" value="PDZ_sf"/>
</dbReference>
<dbReference type="PROSITE" id="PS50106">
    <property type="entry name" value="PDZ"/>
    <property type="match status" value="1"/>
</dbReference>
<feature type="compositionally biased region" description="Acidic residues" evidence="3">
    <location>
        <begin position="1507"/>
        <end position="1516"/>
    </location>
</feature>
<dbReference type="InterPro" id="IPR052082">
    <property type="entry name" value="Myelin_sheath_structural"/>
</dbReference>
<name>A0ABQ9TUK3_SAGOE</name>
<evidence type="ECO:0000313" key="5">
    <source>
        <dbReference type="EMBL" id="KAK2088475.1"/>
    </source>
</evidence>
<sequence>MTLRATGLGQTACNPGDPVLYHLQGPGFSCPSSGLCCVSIPEPRTQEAQGAGGDPQAARTPQKGVSPADSSAAPRAGLLLGGSACAQAAAQRQLLHAELKLVLQQKGERTREPGVQVPPSSAMEARSRSAETSIPRLALPGLRSLTLSRPDLPAAPPSRHDHAPTILVPPLNHNFPPAPSDAVPPITTPTLLLTFTDCSSRVLERPAGPRSCLSVPQELRRAELVEIIVETEAQTGVSGINVAGGGKEGIFVRELREDSPAARSLSLQEGDQLLSARVFFENFKYEDALRLLQCAEPYKVSFCLKRTVPTGDLALRPGTVAGYEIKGPRAKVAKLNIQSLSPVKKKKMVVVPGALGVPADLAPVDVEFSFPKFSRLRRGLKAEAVKGPVPAAPARRRLQLPRLRVREVAEEAQAARLAAAAPPPRKAKVEAEVAAGARFTAPQVELVGPRLPGAEVGVPQVSPPKAAPSAEEAGGFALHLPTLGLGAPAPPAVELPAMGIQVPQVELPTLPTLPCLETREGAVAVPTLDVAAPTVGVDLALPGAEVEARGEAPEVALKMPRLSFPRFGARAKEVAEAKVAKGSPEARVKGPRLRMPTFGLSLLEPRPTVPEAVESKLKLPTIKMPSLGIGVSGPEVKMPKGPEVKLPKAPEVRLPKVPEAALPEVRLPEVQLPKVPEMKLPKVSEMTVPEVQLPEVQLPKVSEMKLPKVSEMAVPEVRLPEVQLPKVPEMKVPEMKLPKVPEMKLPEMKLPKVPEMAVPVVPLPEVQLPKVPEVKLAEMKLPEMKLPEMKLPEMKLPKVPEMAVPDVHLPEVQLPKVPEVKLPKMPEMAVPEVQLPEVQLPKVSEMKLPKVPEMVVPDVHLPEVQLPKVSEIKVPDVTLPEIKLPKVPEMAVPDVQLPEVQLPKVSEIRLPEMQVPKVPDVRLPKAPEVKLPRAPEVQLKAAKAEPAEGMEFGFKMPKMTMPKLGRAESPSRGKPGEAGAEVSGKLVTLPCLQPKVDGEAHVSVPSLTLPSVELDLPGAFGLEGQVAAAEMGKVERAEGPKMAAGVREVGFRVPSVEIVTPQLPTVEAEEGQLETMEMKVKPSSKFSLPKFGLSGPKVAKAEAEGAGRATKLKVSKFAISIPKPRVGAEAEAKGAGEAGLLPALDLSIPQLSLDTHLPSGKVEVAGADLKFKGPRFALPKFGARGRDTEVAELVPGVAELEGKGWGWDGKVKMPKLKMPSFGLARGKEAEVQGERASRGEKAESTTVQLKIPEVELVTLGAQEEGRAEGAVAVSGMQLSGLEVSTARQVVTEGHEAGLRMPPLGISLPQVELTGFGEVGTPGQQAESTAPSAEGTAGYRVQVPQVTLSLPGTQVAGGELLVGEGVFKMPTVTVPQLELDVGLSREAQAGEMATGEGGLRLKLPTLGARVGVGGPGAEEQPPGAERTFRLSLPDVELSPPGGNHAEYQVADGEGEAGHKLKVRLPRFGLARAKEGAEEGEKAKSPKLRLPRVGFSQSEMATGEGSPSPEEEEEEEGSGEGALGRRGRVRVRLPRVGLAAPSKTSRGQEGDAAPKSPVREKSPKFRFPRVSLSPKARSGSGDQEEGGFQVRLPSVGFSETGAPGPARMEGAQAAAV</sequence>
<dbReference type="Gene3D" id="2.30.42.10">
    <property type="match status" value="1"/>
</dbReference>
<dbReference type="SUPFAM" id="SSF50156">
    <property type="entry name" value="PDZ domain-like"/>
    <property type="match status" value="1"/>
</dbReference>
<feature type="region of interest" description="Disordered" evidence="3">
    <location>
        <begin position="107"/>
        <end position="132"/>
    </location>
</feature>
<dbReference type="InterPro" id="IPR001478">
    <property type="entry name" value="PDZ"/>
</dbReference>
<keyword evidence="2" id="KW-0539">Nucleus</keyword>
<reference evidence="5 6" key="1">
    <citation type="submission" date="2023-05" db="EMBL/GenBank/DDBJ databases">
        <title>B98-5 Cell Line De Novo Hybrid Assembly: An Optical Mapping Approach.</title>
        <authorList>
            <person name="Kananen K."/>
            <person name="Auerbach J.A."/>
            <person name="Kautto E."/>
            <person name="Blachly J.S."/>
        </authorList>
    </citation>
    <scope>NUCLEOTIDE SEQUENCE [LARGE SCALE GENOMIC DNA]</scope>
    <source>
        <strain evidence="5">B95-8</strain>
        <tissue evidence="5">Cell line</tissue>
    </source>
</reference>
<feature type="region of interest" description="Disordered" evidence="3">
    <location>
        <begin position="1436"/>
        <end position="1456"/>
    </location>
</feature>
<evidence type="ECO:0000256" key="2">
    <source>
        <dbReference type="ARBA" id="ARBA00023242"/>
    </source>
</evidence>
<dbReference type="Proteomes" id="UP001266305">
    <property type="component" value="Unassembled WGS sequence"/>
</dbReference>
<feature type="region of interest" description="Disordered" evidence="3">
    <location>
        <begin position="1471"/>
        <end position="1614"/>
    </location>
</feature>
<accession>A0ABQ9TUK3</accession>
<organism evidence="5 6">
    <name type="scientific">Saguinus oedipus</name>
    <name type="common">Cotton-top tamarin</name>
    <name type="synonym">Oedipomidas oedipus</name>
    <dbReference type="NCBI Taxonomy" id="9490"/>
    <lineage>
        <taxon>Eukaryota</taxon>
        <taxon>Metazoa</taxon>
        <taxon>Chordata</taxon>
        <taxon>Craniata</taxon>
        <taxon>Vertebrata</taxon>
        <taxon>Euteleostomi</taxon>
        <taxon>Mammalia</taxon>
        <taxon>Eutheria</taxon>
        <taxon>Euarchontoglires</taxon>
        <taxon>Primates</taxon>
        <taxon>Haplorrhini</taxon>
        <taxon>Platyrrhini</taxon>
        <taxon>Cebidae</taxon>
        <taxon>Callitrichinae</taxon>
        <taxon>Saguinus</taxon>
    </lineage>
</organism>
<feature type="domain" description="PDZ" evidence="4">
    <location>
        <begin position="224"/>
        <end position="293"/>
    </location>
</feature>
<dbReference type="EMBL" id="JASSZA010000019">
    <property type="protein sequence ID" value="KAK2088475.1"/>
    <property type="molecule type" value="Genomic_DNA"/>
</dbReference>
<evidence type="ECO:0000256" key="1">
    <source>
        <dbReference type="ARBA" id="ARBA00004123"/>
    </source>
</evidence>
<feature type="region of interest" description="Disordered" evidence="3">
    <location>
        <begin position="45"/>
        <end position="72"/>
    </location>
</feature>
<dbReference type="PANTHER" id="PTHR23348">
    <property type="entry name" value="PERIAXIN/AHNAK"/>
    <property type="match status" value="1"/>
</dbReference>
<protein>
    <recommendedName>
        <fullName evidence="4">PDZ domain-containing protein</fullName>
    </recommendedName>
</protein>
<dbReference type="CDD" id="cd00136">
    <property type="entry name" value="PDZ_canonical"/>
    <property type="match status" value="1"/>
</dbReference>
<evidence type="ECO:0000256" key="3">
    <source>
        <dbReference type="SAM" id="MobiDB-lite"/>
    </source>
</evidence>
<evidence type="ECO:0000313" key="6">
    <source>
        <dbReference type="Proteomes" id="UP001266305"/>
    </source>
</evidence>
<keyword evidence="6" id="KW-1185">Reference proteome</keyword>